<dbReference type="PATRIC" id="fig|1560201.3.peg.2776"/>
<dbReference type="Pfam" id="PF00135">
    <property type="entry name" value="COesterase"/>
    <property type="match status" value="1"/>
</dbReference>
<keyword evidence="2 3" id="KW-0378">Hydrolase</keyword>
<protein>
    <recommendedName>
        <fullName evidence="3">Carboxylic ester hydrolase</fullName>
        <ecNumber evidence="3">3.1.1.-</ecNumber>
    </recommendedName>
</protein>
<evidence type="ECO:0000259" key="4">
    <source>
        <dbReference type="Pfam" id="PF00135"/>
    </source>
</evidence>
<comment type="caution">
    <text evidence="5">The sequence shown here is derived from an EMBL/GenBank/DDBJ whole genome shotgun (WGS) entry which is preliminary data.</text>
</comment>
<dbReference type="EMBL" id="JRXF01000003">
    <property type="protein sequence ID" value="KOC94818.1"/>
    <property type="molecule type" value="Genomic_DNA"/>
</dbReference>
<proteinExistence type="inferred from homology"/>
<evidence type="ECO:0000313" key="7">
    <source>
        <dbReference type="Proteomes" id="UP000036851"/>
    </source>
</evidence>
<dbReference type="InterPro" id="IPR029058">
    <property type="entry name" value="AB_hydrolase_fold"/>
</dbReference>
<dbReference type="InterPro" id="IPR019826">
    <property type="entry name" value="Carboxylesterase_B_AS"/>
</dbReference>
<accession>A0A0L7T1D4</accession>
<dbReference type="Gene3D" id="3.40.50.1820">
    <property type="entry name" value="alpha/beta hydrolase"/>
    <property type="match status" value="1"/>
</dbReference>
<dbReference type="RefSeq" id="WP_052899892.1">
    <property type="nucleotide sequence ID" value="NZ_JRXE01000017.1"/>
</dbReference>
<dbReference type="SUPFAM" id="SSF53474">
    <property type="entry name" value="alpha/beta-Hydrolases"/>
    <property type="match status" value="1"/>
</dbReference>
<dbReference type="STRING" id="1560201.NG42_13030"/>
<evidence type="ECO:0000256" key="1">
    <source>
        <dbReference type="ARBA" id="ARBA00005964"/>
    </source>
</evidence>
<feature type="domain" description="Carboxylesterase type B" evidence="4">
    <location>
        <begin position="8"/>
        <end position="474"/>
    </location>
</feature>
<sequence length="505" mass="56322">MNNDPRLTIKTAEGELRGTQEDDILVFKGIPYAAPPVGPLRWRAPAAVEPWQQSRDATQWGNSSWQNREYCLMAGGGDPGEFSEDCLYLNVWTPDVQPSQPLPVMVWIHGGGFTIGAGGLAPYHGAPLASRGVVLVTLNYRLGHLGFFAHPALDAEYPAGEVVNNFALLDQIAALQWVQRNIAAFGGDCANVTIMGESSGGRSVLSLFCSPLAEGLFHKGIVQSAYSLPDMPRHKALKMGEAIGRHFSLTAATAEQLRALPAEDFWPLENPLAQGPVPITGDRVLPVASLEVFNRARQHKYPLMIGSNSDEASVLAFFGVDAAQSIAGIRRQHKLAYRLMKWLYTAADDESLGRQVARDIAFTTMGYVAVLAQHRAGVPGWRYYFDYVSENARDLYLNGTWHGNEVPYVLDTLSNMDAGSDRPFTDNDRQFAWQVSEYWLNFARDITPHSRHIAGAVPWPAWHPADDSTLRFGDFHRPEIRIEKRFMKRRMQIFRLMMRTLVRLN</sequence>
<dbReference type="InterPro" id="IPR002018">
    <property type="entry name" value="CarbesteraseB"/>
</dbReference>
<organism evidence="5 8">
    <name type="scientific">Winslowiella iniecta</name>
    <dbReference type="NCBI Taxonomy" id="1560201"/>
    <lineage>
        <taxon>Bacteria</taxon>
        <taxon>Pseudomonadati</taxon>
        <taxon>Pseudomonadota</taxon>
        <taxon>Gammaproteobacteria</taxon>
        <taxon>Enterobacterales</taxon>
        <taxon>Erwiniaceae</taxon>
        <taxon>Winslowiella</taxon>
    </lineage>
</organism>
<evidence type="ECO:0000256" key="2">
    <source>
        <dbReference type="ARBA" id="ARBA00022801"/>
    </source>
</evidence>
<comment type="similarity">
    <text evidence="1 3">Belongs to the type-B carboxylesterase/lipase family.</text>
</comment>
<evidence type="ECO:0000313" key="6">
    <source>
        <dbReference type="EMBL" id="KOC94818.1"/>
    </source>
</evidence>
<dbReference type="PANTHER" id="PTHR11559">
    <property type="entry name" value="CARBOXYLESTERASE"/>
    <property type="match status" value="1"/>
</dbReference>
<dbReference type="InterPro" id="IPR019819">
    <property type="entry name" value="Carboxylesterase_B_CS"/>
</dbReference>
<evidence type="ECO:0000313" key="5">
    <source>
        <dbReference type="EMBL" id="KOC89249.1"/>
    </source>
</evidence>
<dbReference type="PROSITE" id="PS00941">
    <property type="entry name" value="CARBOXYLESTERASE_B_2"/>
    <property type="match status" value="1"/>
</dbReference>
<dbReference type="Proteomes" id="UP000037088">
    <property type="component" value="Unassembled WGS sequence"/>
</dbReference>
<dbReference type="GO" id="GO:0016787">
    <property type="term" value="F:hydrolase activity"/>
    <property type="evidence" value="ECO:0007669"/>
    <property type="project" value="UniProtKB-KW"/>
</dbReference>
<evidence type="ECO:0000256" key="3">
    <source>
        <dbReference type="RuleBase" id="RU361235"/>
    </source>
</evidence>
<name>A0A0L7T1D4_9GAMM</name>
<dbReference type="PROSITE" id="PS00122">
    <property type="entry name" value="CARBOXYLESTERASE_B_1"/>
    <property type="match status" value="1"/>
</dbReference>
<gene>
    <name evidence="5" type="ORF">NG42_13030</name>
    <name evidence="6" type="ORF">NG43_03290</name>
</gene>
<dbReference type="OrthoDB" id="9775851at2"/>
<dbReference type="EC" id="3.1.1.-" evidence="3"/>
<dbReference type="ESTHER" id="9gamm-a0a0l7t1d4">
    <property type="family name" value="Carb_B_Bacteria"/>
</dbReference>
<dbReference type="InterPro" id="IPR050309">
    <property type="entry name" value="Type-B_Carboxylest/Lipase"/>
</dbReference>
<dbReference type="EMBL" id="JRXE01000017">
    <property type="protein sequence ID" value="KOC89249.1"/>
    <property type="molecule type" value="Genomic_DNA"/>
</dbReference>
<dbReference type="AlphaFoldDB" id="A0A0L7T1D4"/>
<keyword evidence="8" id="KW-1185">Reference proteome</keyword>
<reference evidence="7 8" key="1">
    <citation type="journal article" date="2015" name="Int. J. Syst. Evol. Microbiol.">
        <title>Erwinia iniecta sp. nov., isolated from Russian wheat aphids (Diuraphis noxia).</title>
        <authorList>
            <person name="Campillo T."/>
            <person name="Luna E."/>
            <person name="Portier P."/>
            <person name="Fischer-Le Saux M."/>
            <person name="Lapitan N."/>
            <person name="Tisserat N.A."/>
            <person name="Leach J.E."/>
        </authorList>
    </citation>
    <scope>NUCLEOTIDE SEQUENCE [LARGE SCALE GENOMIC DNA]</scope>
    <source>
        <strain evidence="5 8">B120</strain>
        <strain evidence="6 7">B149</strain>
    </source>
</reference>
<dbReference type="Proteomes" id="UP000036851">
    <property type="component" value="Unassembled WGS sequence"/>
</dbReference>
<evidence type="ECO:0000313" key="8">
    <source>
        <dbReference type="Proteomes" id="UP000037088"/>
    </source>
</evidence>